<proteinExistence type="predicted"/>
<sequence>MIRPALSALALIALSPAAIAQDAAPSVAEAQFAQIASWEGRWEVAGTDALEIVFTSTARGTVMIERWETAAGLHSMTVYHLDGERVIATHYCPQGNQPRLASLPEVGGRIEFAFHDVTGLDEGESHASSLAFVPQQDGSLKRTETYTDLDGPGSPSTYVLTRAP</sequence>
<reference evidence="3 4" key="1">
    <citation type="submission" date="2016-07" db="EMBL/GenBank/DDBJ databases">
        <title>Complete genome sequence of Altererythrobacter namhicola JCM 16345T, containing esterase-encoding genes.</title>
        <authorList>
            <person name="Cheng H."/>
            <person name="Wu Y.-H."/>
            <person name="Jian S.-L."/>
            <person name="Huo Y.-Y."/>
            <person name="Wang C.-S."/>
            <person name="Xu X.-W."/>
        </authorList>
    </citation>
    <scope>NUCLEOTIDE SEQUENCE [LARGE SCALE GENOMIC DNA]</scope>
    <source>
        <strain evidence="3 4">JCM 16345</strain>
    </source>
</reference>
<dbReference type="OrthoDB" id="129271at2"/>
<dbReference type="KEGG" id="anh:A6F65_01257"/>
<keyword evidence="4" id="KW-1185">Reference proteome</keyword>
<keyword evidence="2" id="KW-0732">Signal</keyword>
<gene>
    <name evidence="3" type="ORF">A6F65_01257</name>
</gene>
<evidence type="ECO:0000313" key="4">
    <source>
        <dbReference type="Proteomes" id="UP000092698"/>
    </source>
</evidence>
<dbReference type="Proteomes" id="UP000092698">
    <property type="component" value="Chromosome"/>
</dbReference>
<feature type="compositionally biased region" description="Polar residues" evidence="1">
    <location>
        <begin position="154"/>
        <end position="164"/>
    </location>
</feature>
<feature type="signal peptide" evidence="2">
    <location>
        <begin position="1"/>
        <end position="20"/>
    </location>
</feature>
<dbReference type="AlphaFoldDB" id="A0A1C7D7V8"/>
<evidence type="ECO:0000256" key="2">
    <source>
        <dbReference type="SAM" id="SignalP"/>
    </source>
</evidence>
<name>A0A1C7D7V8_9SPHN</name>
<dbReference type="EMBL" id="CP016545">
    <property type="protein sequence ID" value="ANU07564.1"/>
    <property type="molecule type" value="Genomic_DNA"/>
</dbReference>
<feature type="chain" id="PRO_5008884412" evidence="2">
    <location>
        <begin position="21"/>
        <end position="164"/>
    </location>
</feature>
<dbReference type="STRING" id="645517.A6F65_01257"/>
<feature type="region of interest" description="Disordered" evidence="1">
    <location>
        <begin position="131"/>
        <end position="164"/>
    </location>
</feature>
<evidence type="ECO:0000313" key="3">
    <source>
        <dbReference type="EMBL" id="ANU07564.1"/>
    </source>
</evidence>
<accession>A0A1C7D7V8</accession>
<protein>
    <submittedName>
        <fullName evidence="3">Uncharacterized protein</fullName>
    </submittedName>
</protein>
<organism evidence="3 4">
    <name type="scientific">Paraurantiacibacter namhicola</name>
    <dbReference type="NCBI Taxonomy" id="645517"/>
    <lineage>
        <taxon>Bacteria</taxon>
        <taxon>Pseudomonadati</taxon>
        <taxon>Pseudomonadota</taxon>
        <taxon>Alphaproteobacteria</taxon>
        <taxon>Sphingomonadales</taxon>
        <taxon>Erythrobacteraceae</taxon>
        <taxon>Paraurantiacibacter</taxon>
    </lineage>
</organism>
<dbReference type="RefSeq" id="WP_067786887.1">
    <property type="nucleotide sequence ID" value="NZ_CP016545.1"/>
</dbReference>
<evidence type="ECO:0000256" key="1">
    <source>
        <dbReference type="SAM" id="MobiDB-lite"/>
    </source>
</evidence>